<organism evidence="1 3">
    <name type="scientific">Pectobacterium parmentieri</name>
    <dbReference type="NCBI Taxonomy" id="1905730"/>
    <lineage>
        <taxon>Bacteria</taxon>
        <taxon>Pseudomonadati</taxon>
        <taxon>Pseudomonadota</taxon>
        <taxon>Gammaproteobacteria</taxon>
        <taxon>Enterobacterales</taxon>
        <taxon>Pectobacteriaceae</taxon>
        <taxon>Pectobacterium</taxon>
    </lineage>
</organism>
<evidence type="ECO:0000313" key="4">
    <source>
        <dbReference type="Proteomes" id="UP001194579"/>
    </source>
</evidence>
<dbReference type="EMBL" id="CP003415">
    <property type="protein sequence ID" value="AFI89565.1"/>
    <property type="molecule type" value="Genomic_DNA"/>
</dbReference>
<evidence type="ECO:0000313" key="1">
    <source>
        <dbReference type="EMBL" id="AFI89565.1"/>
    </source>
</evidence>
<dbReference type="eggNOG" id="ENOG5032U7G">
    <property type="taxonomic scope" value="Bacteria"/>
</dbReference>
<reference evidence="1 3" key="1">
    <citation type="journal article" date="2012" name="J. Bacteriol.">
        <title>Genome sequence of Pectobacterium sp. strain SCC3193.</title>
        <authorList>
            <person name="Koskinen J.P."/>
            <person name="Laine P."/>
            <person name="Niemi O."/>
            <person name="Nykyri J."/>
            <person name="Harjunpaa H."/>
            <person name="Auvinen P."/>
            <person name="Paulin L."/>
            <person name="Pirhonen M."/>
            <person name="Palva T."/>
            <person name="Holm L."/>
        </authorList>
    </citation>
    <scope>NUCLEOTIDE SEQUENCE [LARGE SCALE GENOMIC DNA]</scope>
    <source>
        <strain evidence="1 3">SCC3193</strain>
    </source>
</reference>
<dbReference type="EMBL" id="WABS01000083">
    <property type="protein sequence ID" value="MBI0557340.1"/>
    <property type="molecule type" value="Genomic_DNA"/>
</dbReference>
<sequence>MSDFRREVPGLTPVTWREYRYVSDDGKDKFVGNGLFEKVTGKVEPLIPKSGGAMAENCKLWLPSGELFHALSYKGDIEGWRKQIEQGAIQMGLFIGEIAGDKIVLSDGRSYEISACTFEMY</sequence>
<accession>A0A0H3I1I4</accession>
<dbReference type="AlphaFoldDB" id="A0A0H3I1I4"/>
<name>A0A0H3I1I4_PECPM</name>
<dbReference type="KEGG" id="pec:W5S_1471"/>
<dbReference type="Proteomes" id="UP000008044">
    <property type="component" value="Chromosome"/>
</dbReference>
<reference evidence="4" key="3">
    <citation type="submission" date="2023-07" db="EMBL/GenBank/DDBJ databases">
        <title>Identification of Pectobacterium versatile causing blackleg of potato from New York State with a whole genome sequencing approach.</title>
        <authorList>
            <person name="Ma X."/>
            <person name="Swingle B."/>
        </authorList>
    </citation>
    <scope>NUCLEOTIDE SEQUENCE [LARGE SCALE GENOMIC DNA]</scope>
    <source>
        <strain evidence="4">NY1588A</strain>
    </source>
</reference>
<dbReference type="Proteomes" id="UP001194579">
    <property type="component" value="Unassembled WGS sequence"/>
</dbReference>
<evidence type="ECO:0000313" key="2">
    <source>
        <dbReference type="EMBL" id="MBI0557340.1"/>
    </source>
</evidence>
<protein>
    <submittedName>
        <fullName evidence="1">Uncharacterized protein</fullName>
    </submittedName>
</protein>
<reference evidence="1" key="2">
    <citation type="submission" date="2012-03" db="EMBL/GenBank/DDBJ databases">
        <authorList>
            <person name="Koskinen P."/>
            <person name="Laine P."/>
            <person name="Niemi O."/>
            <person name="Nykyri J."/>
            <person name="Harjunpaa H."/>
            <person name="Auvinen P."/>
            <person name="Paulin L."/>
            <person name="Pirhonen M."/>
            <person name="Palva T."/>
            <person name="Holm L."/>
        </authorList>
    </citation>
    <scope>NUCLEOTIDE SEQUENCE</scope>
    <source>
        <strain evidence="1">SCC3193</strain>
    </source>
</reference>
<proteinExistence type="predicted"/>
<keyword evidence="4" id="KW-1185">Reference proteome</keyword>
<dbReference type="HOGENOM" id="CLU_1883959_0_0_6"/>
<reference evidence="2" key="4">
    <citation type="submission" date="2024-05" db="EMBL/GenBank/DDBJ databases">
        <title>Identification of Pectobacterium versatile causing blackleg of potato from New York State with a whole genome sequencing approach.</title>
        <authorList>
            <person name="Ma X."/>
            <person name="Swingle B."/>
        </authorList>
    </citation>
    <scope>NUCLEOTIDE SEQUENCE</scope>
    <source>
        <strain evidence="2">NY1588A</strain>
    </source>
</reference>
<dbReference type="STRING" id="1905730.W5S_1471"/>
<evidence type="ECO:0000313" key="3">
    <source>
        <dbReference type="Proteomes" id="UP000008044"/>
    </source>
</evidence>
<dbReference type="RefSeq" id="WP_014699226.1">
    <property type="nucleotide sequence ID" value="NC_017845.1"/>
</dbReference>
<gene>
    <name evidence="1" type="ordered locus">W5S_1471</name>
    <name evidence="2" type="ORF">F6Q06_23085</name>
</gene>